<dbReference type="InterPro" id="IPR008927">
    <property type="entry name" value="6-PGluconate_DH-like_C_sf"/>
</dbReference>
<feature type="domain" description="Ketopantoate reductase C-terminal" evidence="12">
    <location>
        <begin position="187"/>
        <end position="308"/>
    </location>
</feature>
<dbReference type="PANTHER" id="PTHR21708">
    <property type="entry name" value="PROBABLE 2-DEHYDROPANTOATE 2-REDUCTASE"/>
    <property type="match status" value="1"/>
</dbReference>
<evidence type="ECO:0000256" key="10">
    <source>
        <dbReference type="RuleBase" id="RU362068"/>
    </source>
</evidence>
<dbReference type="EC" id="1.1.1.169" evidence="3 10"/>
<comment type="function">
    <text evidence="10">Catalyzes the NADPH-dependent reduction of ketopantoate into pantoic acid.</text>
</comment>
<dbReference type="Gene3D" id="3.40.50.720">
    <property type="entry name" value="NAD(P)-binding Rossmann-like Domain"/>
    <property type="match status" value="1"/>
</dbReference>
<dbReference type="GO" id="GO:0008677">
    <property type="term" value="F:2-dehydropantoate 2-reductase activity"/>
    <property type="evidence" value="ECO:0007669"/>
    <property type="project" value="UniProtKB-EC"/>
</dbReference>
<dbReference type="RefSeq" id="WP_144569868.1">
    <property type="nucleotide sequence ID" value="NZ_VLKG01000001.1"/>
</dbReference>
<dbReference type="InterPro" id="IPR013752">
    <property type="entry name" value="KPA_reductase"/>
</dbReference>
<evidence type="ECO:0000259" key="12">
    <source>
        <dbReference type="Pfam" id="PF08546"/>
    </source>
</evidence>
<evidence type="ECO:0000313" key="13">
    <source>
        <dbReference type="EMBL" id="TWH77176.1"/>
    </source>
</evidence>
<dbReference type="InterPro" id="IPR036291">
    <property type="entry name" value="NAD(P)-bd_dom_sf"/>
</dbReference>
<keyword evidence="7 10" id="KW-0560">Oxidoreductase</keyword>
<dbReference type="NCBIfam" id="TIGR00745">
    <property type="entry name" value="apbA_panE"/>
    <property type="match status" value="1"/>
</dbReference>
<reference evidence="13 14" key="1">
    <citation type="submission" date="2019-07" db="EMBL/GenBank/DDBJ databases">
        <title>Genomic Encyclopedia of Type Strains, Phase I: the one thousand microbial genomes (KMG-I) project.</title>
        <authorList>
            <person name="Kyrpides N."/>
        </authorList>
    </citation>
    <scope>NUCLEOTIDE SEQUENCE [LARGE SCALE GENOMIC DNA]</scope>
    <source>
        <strain evidence="13 14">DSM 375</strain>
    </source>
</reference>
<dbReference type="UniPathway" id="UPA00028">
    <property type="reaction ID" value="UER00004"/>
</dbReference>
<evidence type="ECO:0000256" key="1">
    <source>
        <dbReference type="ARBA" id="ARBA00004994"/>
    </source>
</evidence>
<feature type="domain" description="Ketopantoate reductase N-terminal" evidence="11">
    <location>
        <begin position="6"/>
        <end position="154"/>
    </location>
</feature>
<dbReference type="EMBL" id="VLKG01000001">
    <property type="protein sequence ID" value="TWH77176.1"/>
    <property type="molecule type" value="Genomic_DNA"/>
</dbReference>
<comment type="similarity">
    <text evidence="2 10">Belongs to the ketopantoate reductase family.</text>
</comment>
<dbReference type="Pfam" id="PF08546">
    <property type="entry name" value="ApbA_C"/>
    <property type="match status" value="1"/>
</dbReference>
<evidence type="ECO:0000256" key="6">
    <source>
        <dbReference type="ARBA" id="ARBA00022857"/>
    </source>
</evidence>
<dbReference type="InterPro" id="IPR051402">
    <property type="entry name" value="KPR-Related"/>
</dbReference>
<evidence type="ECO:0000256" key="7">
    <source>
        <dbReference type="ARBA" id="ARBA00023002"/>
    </source>
</evidence>
<sequence length="315" mass="34453">MHQPRIGILGTGAIGGFYGLMLAKAAQEVHFLLRSDYEQVAKHGLRVNSVTQGQLQLSPPIYRDAADMPPCDWIFIATKTTSNPDLVPAILKVAAPEAKIVLMQNGLGVEDALRPLLPGNLHLLGGLCFICAHRGEQGIIEHEAMGGINLAYHSGPASDPAQQLAIAQQAANWFKSAGLDANAMQDLATARWQKLVWNAPYNGLSVVLNSGTEALMQHPDTLALIQDIMQEVTGAARACGHPLPEDLVGKMLKNTQRMSDYLPSMYHDFALKRPMELEAIYERALQQAHQVGFAMPKTQMLLHSLKFLEQRSLSH</sequence>
<evidence type="ECO:0000256" key="2">
    <source>
        <dbReference type="ARBA" id="ARBA00007870"/>
    </source>
</evidence>
<dbReference type="FunFam" id="1.10.1040.10:FF:000017">
    <property type="entry name" value="2-dehydropantoate 2-reductase"/>
    <property type="match status" value="1"/>
</dbReference>
<dbReference type="Proteomes" id="UP000319627">
    <property type="component" value="Unassembled WGS sequence"/>
</dbReference>
<keyword evidence="5 10" id="KW-0566">Pantothenate biosynthesis</keyword>
<dbReference type="InterPro" id="IPR013328">
    <property type="entry name" value="6PGD_dom2"/>
</dbReference>
<comment type="caution">
    <text evidence="13">The sequence shown here is derived from an EMBL/GenBank/DDBJ whole genome shotgun (WGS) entry which is preliminary data.</text>
</comment>
<comment type="catalytic activity">
    <reaction evidence="9 10">
        <text>(R)-pantoate + NADP(+) = 2-dehydropantoate + NADPH + H(+)</text>
        <dbReference type="Rhea" id="RHEA:16233"/>
        <dbReference type="ChEBI" id="CHEBI:11561"/>
        <dbReference type="ChEBI" id="CHEBI:15378"/>
        <dbReference type="ChEBI" id="CHEBI:15980"/>
        <dbReference type="ChEBI" id="CHEBI:57783"/>
        <dbReference type="ChEBI" id="CHEBI:58349"/>
        <dbReference type="EC" id="1.1.1.169"/>
    </reaction>
</comment>
<evidence type="ECO:0000313" key="14">
    <source>
        <dbReference type="Proteomes" id="UP000319627"/>
    </source>
</evidence>
<dbReference type="NCBIfam" id="NF004887">
    <property type="entry name" value="PRK06249.1"/>
    <property type="match status" value="1"/>
</dbReference>
<comment type="pathway">
    <text evidence="1 10">Cofactor biosynthesis; (R)-pantothenate biosynthesis; (R)-pantoate from 3-methyl-2-oxobutanoate: step 2/2.</text>
</comment>
<evidence type="ECO:0000256" key="4">
    <source>
        <dbReference type="ARBA" id="ARBA00019465"/>
    </source>
</evidence>
<dbReference type="SUPFAM" id="SSF51735">
    <property type="entry name" value="NAD(P)-binding Rossmann-fold domains"/>
    <property type="match status" value="1"/>
</dbReference>
<organism evidence="13 14">
    <name type="scientific">Azomonas agilis</name>
    <dbReference type="NCBI Taxonomy" id="116849"/>
    <lineage>
        <taxon>Bacteria</taxon>
        <taxon>Pseudomonadati</taxon>
        <taxon>Pseudomonadota</taxon>
        <taxon>Gammaproteobacteria</taxon>
        <taxon>Pseudomonadales</taxon>
        <taxon>Pseudomonadaceae</taxon>
        <taxon>Azomonas</taxon>
    </lineage>
</organism>
<dbReference type="InterPro" id="IPR003710">
    <property type="entry name" value="ApbA"/>
</dbReference>
<dbReference type="InterPro" id="IPR013332">
    <property type="entry name" value="KPR_N"/>
</dbReference>
<evidence type="ECO:0000259" key="11">
    <source>
        <dbReference type="Pfam" id="PF02558"/>
    </source>
</evidence>
<name>A0A562J1V9_9GAMM</name>
<evidence type="ECO:0000256" key="9">
    <source>
        <dbReference type="ARBA" id="ARBA00048793"/>
    </source>
</evidence>
<dbReference type="AlphaFoldDB" id="A0A562J1V9"/>
<dbReference type="SUPFAM" id="SSF48179">
    <property type="entry name" value="6-phosphogluconate dehydrogenase C-terminal domain-like"/>
    <property type="match status" value="1"/>
</dbReference>
<dbReference type="GO" id="GO:0015940">
    <property type="term" value="P:pantothenate biosynthetic process"/>
    <property type="evidence" value="ECO:0007669"/>
    <property type="project" value="UniProtKB-UniPathway"/>
</dbReference>
<gene>
    <name evidence="13" type="ORF">LX59_00079</name>
</gene>
<evidence type="ECO:0000256" key="3">
    <source>
        <dbReference type="ARBA" id="ARBA00013014"/>
    </source>
</evidence>
<evidence type="ECO:0000256" key="8">
    <source>
        <dbReference type="ARBA" id="ARBA00032024"/>
    </source>
</evidence>
<accession>A0A562J1V9</accession>
<keyword evidence="14" id="KW-1185">Reference proteome</keyword>
<dbReference type="PANTHER" id="PTHR21708:SF26">
    <property type="entry name" value="2-DEHYDROPANTOATE 2-REDUCTASE"/>
    <property type="match status" value="1"/>
</dbReference>
<dbReference type="GO" id="GO:0005737">
    <property type="term" value="C:cytoplasm"/>
    <property type="evidence" value="ECO:0007669"/>
    <property type="project" value="TreeGrafter"/>
</dbReference>
<evidence type="ECO:0000256" key="5">
    <source>
        <dbReference type="ARBA" id="ARBA00022655"/>
    </source>
</evidence>
<protein>
    <recommendedName>
        <fullName evidence="4 10">2-dehydropantoate 2-reductase</fullName>
        <ecNumber evidence="3 10">1.1.1.169</ecNumber>
    </recommendedName>
    <alternativeName>
        <fullName evidence="8 10">Ketopantoate reductase</fullName>
    </alternativeName>
</protein>
<keyword evidence="6 10" id="KW-0521">NADP</keyword>
<dbReference type="OrthoDB" id="9793586at2"/>
<proteinExistence type="inferred from homology"/>
<dbReference type="Gene3D" id="1.10.1040.10">
    <property type="entry name" value="N-(1-d-carboxylethyl)-l-norvaline Dehydrogenase, domain 2"/>
    <property type="match status" value="1"/>
</dbReference>
<dbReference type="Pfam" id="PF02558">
    <property type="entry name" value="ApbA"/>
    <property type="match status" value="1"/>
</dbReference>